<organism evidence="2">
    <name type="scientific">Roseihalotalea indica</name>
    <dbReference type="NCBI Taxonomy" id="2867963"/>
    <lineage>
        <taxon>Bacteria</taxon>
        <taxon>Pseudomonadati</taxon>
        <taxon>Bacteroidota</taxon>
        <taxon>Cytophagia</taxon>
        <taxon>Cytophagales</taxon>
        <taxon>Catalimonadaceae</taxon>
        <taxon>Roseihalotalea</taxon>
    </lineage>
</organism>
<dbReference type="PROSITE" id="PS51186">
    <property type="entry name" value="GNAT"/>
    <property type="match status" value="1"/>
</dbReference>
<dbReference type="EMBL" id="CP120682">
    <property type="protein sequence ID" value="WKN34262.1"/>
    <property type="molecule type" value="Genomic_DNA"/>
</dbReference>
<dbReference type="GO" id="GO:0016747">
    <property type="term" value="F:acyltransferase activity, transferring groups other than amino-acyl groups"/>
    <property type="evidence" value="ECO:0007669"/>
    <property type="project" value="InterPro"/>
</dbReference>
<protein>
    <submittedName>
        <fullName evidence="2">N-acetyltransferase</fullName>
    </submittedName>
</protein>
<dbReference type="PANTHER" id="PTHR43617:SF2">
    <property type="entry name" value="UPF0039 PROTEIN SLL0451"/>
    <property type="match status" value="1"/>
</dbReference>
<dbReference type="InterPro" id="IPR016181">
    <property type="entry name" value="Acyl_CoA_acyltransferase"/>
</dbReference>
<dbReference type="PANTHER" id="PTHR43617">
    <property type="entry name" value="L-AMINO ACID N-ACETYLTRANSFERASE"/>
    <property type="match status" value="1"/>
</dbReference>
<dbReference type="Gene3D" id="3.40.630.30">
    <property type="match status" value="1"/>
</dbReference>
<evidence type="ECO:0000313" key="2">
    <source>
        <dbReference type="EMBL" id="WKN34262.1"/>
    </source>
</evidence>
<dbReference type="SUPFAM" id="SSF55729">
    <property type="entry name" value="Acyl-CoA N-acyltransferases (Nat)"/>
    <property type="match status" value="1"/>
</dbReference>
<dbReference type="AlphaFoldDB" id="A0AA49GHN7"/>
<gene>
    <name evidence="2" type="ORF">K4G66_17940</name>
</gene>
<dbReference type="CDD" id="cd04301">
    <property type="entry name" value="NAT_SF"/>
    <property type="match status" value="1"/>
</dbReference>
<reference evidence="2" key="2">
    <citation type="journal article" date="2024" name="Antonie Van Leeuwenhoek">
        <title>Roseihalotalea indica gen. nov., sp. nov., a halophilic Bacteroidetes from mesopelagic Southwest Indian Ocean with higher carbohydrate metabolic potential.</title>
        <authorList>
            <person name="Chen B."/>
            <person name="Zhang M."/>
            <person name="Lin D."/>
            <person name="Ye J."/>
            <person name="Tang K."/>
        </authorList>
    </citation>
    <scope>NUCLEOTIDE SEQUENCE</scope>
    <source>
        <strain evidence="2">TK19036</strain>
    </source>
</reference>
<name>A0AA49GHN7_9BACT</name>
<feature type="domain" description="N-acetyltransferase" evidence="1">
    <location>
        <begin position="2"/>
        <end position="156"/>
    </location>
</feature>
<dbReference type="InterPro" id="IPR050276">
    <property type="entry name" value="MshD_Acetyltransferase"/>
</dbReference>
<dbReference type="InterPro" id="IPR000182">
    <property type="entry name" value="GNAT_dom"/>
</dbReference>
<accession>A0AA49GHN7</accession>
<proteinExistence type="predicted"/>
<dbReference type="Pfam" id="PF13527">
    <property type="entry name" value="Acetyltransf_9"/>
    <property type="match status" value="1"/>
</dbReference>
<sequence length="175" mass="19370">MVTIRTETADDYRQVAEVITAAFQSDEFSGHEETQLVEKLRKSAAFVPELSLVAVADHQIVGHILLTRAFITHGEQTFPSLSLAPVSVLPEFQRQGIGSQLIKEAHQRAKDLGFTSVIVLGHEEYYPRFGYKPTSQYAIELPFGAPPENCMIVALTNNGLDGVSGKVEYPKEFFS</sequence>
<reference evidence="2" key="1">
    <citation type="journal article" date="2023" name="Comput. Struct. Biotechnol. J.">
        <title>Discovery of a novel marine Bacteroidetes with a rich repertoire of carbohydrate-active enzymes.</title>
        <authorList>
            <person name="Chen B."/>
            <person name="Liu G."/>
            <person name="Chen Q."/>
            <person name="Wang H."/>
            <person name="Liu L."/>
            <person name="Tang K."/>
        </authorList>
    </citation>
    <scope>NUCLEOTIDE SEQUENCE</scope>
    <source>
        <strain evidence="2">TK19036</strain>
    </source>
</reference>
<evidence type="ECO:0000259" key="1">
    <source>
        <dbReference type="PROSITE" id="PS51186"/>
    </source>
</evidence>